<evidence type="ECO:0000256" key="2">
    <source>
        <dbReference type="ARBA" id="ARBA00022723"/>
    </source>
</evidence>
<keyword evidence="8" id="KW-1185">Reference proteome</keyword>
<dbReference type="PANTHER" id="PTHR40394">
    <property type="entry name" value="LIPOPROTEIN-RELATED"/>
    <property type="match status" value="1"/>
</dbReference>
<dbReference type="GO" id="GO:0046872">
    <property type="term" value="F:metal ion binding"/>
    <property type="evidence" value="ECO:0007669"/>
    <property type="project" value="UniProtKB-KW"/>
</dbReference>
<gene>
    <name evidence="7" type="ORF">BX611_2374</name>
</gene>
<evidence type="ECO:0000256" key="4">
    <source>
        <dbReference type="PROSITE-ProRule" id="PRU00433"/>
    </source>
</evidence>
<reference evidence="7 8" key="1">
    <citation type="submission" date="2018-08" db="EMBL/GenBank/DDBJ databases">
        <title>Genomic Encyclopedia of Type Strains, Phase III (KMG-III): the genomes of soil and plant-associated and newly described type strains.</title>
        <authorList>
            <person name="Whitman W."/>
        </authorList>
    </citation>
    <scope>NUCLEOTIDE SEQUENCE [LARGE SCALE GENOMIC DNA]</scope>
    <source>
        <strain evidence="7 8">325-5</strain>
    </source>
</reference>
<proteinExistence type="predicted"/>
<dbReference type="PROSITE" id="PS51007">
    <property type="entry name" value="CYTC"/>
    <property type="match status" value="1"/>
</dbReference>
<dbReference type="InterPro" id="IPR036909">
    <property type="entry name" value="Cyt_c-like_dom_sf"/>
</dbReference>
<feature type="chain" id="PRO_5017609188" evidence="5">
    <location>
        <begin position="25"/>
        <end position="187"/>
    </location>
</feature>
<protein>
    <submittedName>
        <fullName evidence="7">Cbb3-type cytochrome c oxidase subunit III</fullName>
    </submittedName>
</protein>
<evidence type="ECO:0000256" key="5">
    <source>
        <dbReference type="SAM" id="SignalP"/>
    </source>
</evidence>
<comment type="caution">
    <text evidence="7">The sequence shown here is derived from an EMBL/GenBank/DDBJ whole genome shotgun (WGS) entry which is preliminary data.</text>
</comment>
<dbReference type="Gene3D" id="1.10.760.10">
    <property type="entry name" value="Cytochrome c-like domain"/>
    <property type="match status" value="1"/>
</dbReference>
<name>A0A3D9RSK3_9FLAO</name>
<dbReference type="EMBL" id="QTTQ01000011">
    <property type="protein sequence ID" value="REE80721.1"/>
    <property type="molecule type" value="Genomic_DNA"/>
</dbReference>
<dbReference type="Proteomes" id="UP000256429">
    <property type="component" value="Unassembled WGS sequence"/>
</dbReference>
<dbReference type="PANTHER" id="PTHR40394:SF2">
    <property type="entry name" value="QUINOL:CYTOCHROME C OXIDOREDUCTASE MEMBRANE PROTEIN"/>
    <property type="match status" value="1"/>
</dbReference>
<keyword evidence="3 4" id="KW-0408">Iron</keyword>
<evidence type="ECO:0000313" key="8">
    <source>
        <dbReference type="Proteomes" id="UP000256429"/>
    </source>
</evidence>
<dbReference type="GO" id="GO:0009055">
    <property type="term" value="F:electron transfer activity"/>
    <property type="evidence" value="ECO:0007669"/>
    <property type="project" value="InterPro"/>
</dbReference>
<dbReference type="InterPro" id="IPR009056">
    <property type="entry name" value="Cyt_c-like_dom"/>
</dbReference>
<keyword evidence="1 4" id="KW-0349">Heme</keyword>
<evidence type="ECO:0000259" key="6">
    <source>
        <dbReference type="PROSITE" id="PS51007"/>
    </source>
</evidence>
<evidence type="ECO:0000256" key="1">
    <source>
        <dbReference type="ARBA" id="ARBA00022617"/>
    </source>
</evidence>
<accession>A0A3D9RSK3</accession>
<dbReference type="PROSITE" id="PS51257">
    <property type="entry name" value="PROKAR_LIPOPROTEIN"/>
    <property type="match status" value="1"/>
</dbReference>
<evidence type="ECO:0000313" key="7">
    <source>
        <dbReference type="EMBL" id="REE80721.1"/>
    </source>
</evidence>
<feature type="signal peptide" evidence="5">
    <location>
        <begin position="1"/>
        <end position="24"/>
    </location>
</feature>
<keyword evidence="5" id="KW-0732">Signal</keyword>
<dbReference type="GO" id="GO:0020037">
    <property type="term" value="F:heme binding"/>
    <property type="evidence" value="ECO:0007669"/>
    <property type="project" value="InterPro"/>
</dbReference>
<dbReference type="Pfam" id="PF13442">
    <property type="entry name" value="Cytochrome_CBB3"/>
    <property type="match status" value="1"/>
</dbReference>
<evidence type="ECO:0000256" key="3">
    <source>
        <dbReference type="ARBA" id="ARBA00023004"/>
    </source>
</evidence>
<keyword evidence="2 4" id="KW-0479">Metal-binding</keyword>
<dbReference type="AlphaFoldDB" id="A0A3D9RSK3"/>
<sequence>MIKMKNILKITIALAFLMSLSSCWGDKTKPNYQYMPDMYKSVGYDTYGQNPNYANGMTSQLPVDGTIARGQVPYDYPNTNEGYDTAKLESKNPLDVNEVNLSNGKKMYDIYCISCHGKAGAGDGVLVQRDKFLGVPNYKDREITEGSIHYVIMHGRNMMGSHASQLTADERWQVTMYVQQLRTELLK</sequence>
<organism evidence="7 8">
    <name type="scientific">Lutibacter oceani</name>
    <dbReference type="NCBI Taxonomy" id="1853311"/>
    <lineage>
        <taxon>Bacteria</taxon>
        <taxon>Pseudomonadati</taxon>
        <taxon>Bacteroidota</taxon>
        <taxon>Flavobacteriia</taxon>
        <taxon>Flavobacteriales</taxon>
        <taxon>Flavobacteriaceae</taxon>
        <taxon>Lutibacter</taxon>
    </lineage>
</organism>
<feature type="domain" description="Cytochrome c" evidence="6">
    <location>
        <begin position="99"/>
        <end position="182"/>
    </location>
</feature>
<dbReference type="SUPFAM" id="SSF46626">
    <property type="entry name" value="Cytochrome c"/>
    <property type="match status" value="1"/>
</dbReference>